<protein>
    <recommendedName>
        <fullName evidence="7">Bicarbonate transporter-like transmembrane domain-containing protein</fullName>
    </recommendedName>
</protein>
<comment type="caution">
    <text evidence="8">The sequence shown here is derived from an EMBL/GenBank/DDBJ whole genome shotgun (WGS) entry which is preliminary data.</text>
</comment>
<feature type="compositionally biased region" description="Basic and acidic residues" evidence="5">
    <location>
        <begin position="171"/>
        <end position="188"/>
    </location>
</feature>
<dbReference type="InterPro" id="IPR003020">
    <property type="entry name" value="HCO3_transpt_euk"/>
</dbReference>
<dbReference type="Proteomes" id="UP001434883">
    <property type="component" value="Unassembled WGS sequence"/>
</dbReference>
<keyword evidence="3 6" id="KW-1133">Transmembrane helix</keyword>
<dbReference type="Pfam" id="PF00955">
    <property type="entry name" value="HCO3_cotransp"/>
    <property type="match status" value="2"/>
</dbReference>
<feature type="domain" description="Bicarbonate transporter-like transmembrane" evidence="7">
    <location>
        <begin position="1"/>
        <end position="25"/>
    </location>
</feature>
<feature type="region of interest" description="Disordered" evidence="5">
    <location>
        <begin position="312"/>
        <end position="334"/>
    </location>
</feature>
<keyword evidence="9" id="KW-1185">Reference proteome</keyword>
<dbReference type="PANTHER" id="PTHR11453:SF105">
    <property type="entry name" value="SODIUM BICARBONATE COTRANSPORTER 3"/>
    <property type="match status" value="1"/>
</dbReference>
<evidence type="ECO:0000256" key="3">
    <source>
        <dbReference type="ARBA" id="ARBA00022989"/>
    </source>
</evidence>
<feature type="transmembrane region" description="Helical" evidence="6">
    <location>
        <begin position="43"/>
        <end position="68"/>
    </location>
</feature>
<comment type="subcellular location">
    <subcellularLocation>
        <location evidence="1">Membrane</location>
        <topology evidence="1">Multi-pass membrane protein</topology>
    </subcellularLocation>
</comment>
<evidence type="ECO:0000256" key="1">
    <source>
        <dbReference type="ARBA" id="ARBA00004141"/>
    </source>
</evidence>
<gene>
    <name evidence="8" type="ORF">XENOCAPTIV_002482</name>
</gene>
<evidence type="ECO:0000259" key="7">
    <source>
        <dbReference type="Pfam" id="PF00955"/>
    </source>
</evidence>
<name>A0ABV0SCW6_9TELE</name>
<feature type="region of interest" description="Disordered" evidence="5">
    <location>
        <begin position="171"/>
        <end position="196"/>
    </location>
</feature>
<dbReference type="EMBL" id="JAHRIN010076869">
    <property type="protein sequence ID" value="MEQ2218389.1"/>
    <property type="molecule type" value="Genomic_DNA"/>
</dbReference>
<dbReference type="InterPro" id="IPR011531">
    <property type="entry name" value="HCO3_transpt-like_TM_dom"/>
</dbReference>
<keyword evidence="4 6" id="KW-0472">Membrane</keyword>
<accession>A0ABV0SCW6</accession>
<evidence type="ECO:0000256" key="4">
    <source>
        <dbReference type="ARBA" id="ARBA00023136"/>
    </source>
</evidence>
<evidence type="ECO:0000256" key="6">
    <source>
        <dbReference type="SAM" id="Phobius"/>
    </source>
</evidence>
<feature type="domain" description="Bicarbonate transporter-like transmembrane" evidence="7">
    <location>
        <begin position="59"/>
        <end position="125"/>
    </location>
</feature>
<feature type="compositionally biased region" description="Polar residues" evidence="5">
    <location>
        <begin position="312"/>
        <end position="326"/>
    </location>
</feature>
<organism evidence="8 9">
    <name type="scientific">Xenoophorus captivus</name>
    <dbReference type="NCBI Taxonomy" id="1517983"/>
    <lineage>
        <taxon>Eukaryota</taxon>
        <taxon>Metazoa</taxon>
        <taxon>Chordata</taxon>
        <taxon>Craniata</taxon>
        <taxon>Vertebrata</taxon>
        <taxon>Euteleostomi</taxon>
        <taxon>Actinopterygii</taxon>
        <taxon>Neopterygii</taxon>
        <taxon>Teleostei</taxon>
        <taxon>Neoteleostei</taxon>
        <taxon>Acanthomorphata</taxon>
        <taxon>Ovalentaria</taxon>
        <taxon>Atherinomorphae</taxon>
        <taxon>Cyprinodontiformes</taxon>
        <taxon>Goodeidae</taxon>
        <taxon>Xenoophorus</taxon>
    </lineage>
</organism>
<evidence type="ECO:0000256" key="5">
    <source>
        <dbReference type="SAM" id="MobiDB-lite"/>
    </source>
</evidence>
<sequence>MPVLYGVFLYMGVSSLKGIQVRLSLSMCPLCLELENDGDVQSFIIWSLVAGTCLFSSEILLLSVSQLFDRIKLFGMPAKHQPDLIYLRYVPLWKVHVFTLVQLSCLIILWAIKVSPAAVIFPMMVSPSGATCFTVLNADAHLHLNLPAGPGSGLHPEAFGFLLHQERAELAGRPDPREQEEEGRRQEEGGGGETGKQTVRPLEVFFFTHLIVSLQDAQQMEETEDEAPYEPESILKFPIKSLKGRSDPSEVNISDEMAKSGIWKSVSKNSEGSKFLKRCKRLKAELDGWDPRSLKLGLFYVTSKSCERKSFCTGNQAGKQNASRTVLHSGKPHS</sequence>
<evidence type="ECO:0000313" key="9">
    <source>
        <dbReference type="Proteomes" id="UP001434883"/>
    </source>
</evidence>
<reference evidence="8 9" key="1">
    <citation type="submission" date="2021-06" db="EMBL/GenBank/DDBJ databases">
        <authorList>
            <person name="Palmer J.M."/>
        </authorList>
    </citation>
    <scope>NUCLEOTIDE SEQUENCE [LARGE SCALE GENOMIC DNA]</scope>
    <source>
        <strain evidence="8 9">XC_2019</strain>
        <tissue evidence="8">Muscle</tissue>
    </source>
</reference>
<evidence type="ECO:0000256" key="2">
    <source>
        <dbReference type="ARBA" id="ARBA00022692"/>
    </source>
</evidence>
<keyword evidence="2 6" id="KW-0812">Transmembrane</keyword>
<evidence type="ECO:0000313" key="8">
    <source>
        <dbReference type="EMBL" id="MEQ2218389.1"/>
    </source>
</evidence>
<proteinExistence type="predicted"/>
<dbReference type="PANTHER" id="PTHR11453">
    <property type="entry name" value="ANION EXCHANGE PROTEIN"/>
    <property type="match status" value="1"/>
</dbReference>
<feature type="transmembrane region" description="Helical" evidence="6">
    <location>
        <begin position="89"/>
        <end position="112"/>
    </location>
</feature>